<comment type="caution">
    <text evidence="2">The sequence shown here is derived from an EMBL/GenBank/DDBJ whole genome shotgun (WGS) entry which is preliminary data.</text>
</comment>
<keyword evidence="3" id="KW-1185">Reference proteome</keyword>
<dbReference type="RefSeq" id="WP_413779945.1">
    <property type="nucleotide sequence ID" value="NZ_JAUOZS010000001.1"/>
</dbReference>
<dbReference type="Pfam" id="PF07875">
    <property type="entry name" value="Coat_F"/>
    <property type="match status" value="1"/>
</dbReference>
<dbReference type="Proteomes" id="UP001254848">
    <property type="component" value="Unassembled WGS sequence"/>
</dbReference>
<reference evidence="2 3" key="1">
    <citation type="submission" date="2023-07" db="EMBL/GenBank/DDBJ databases">
        <title>The novel representative of Negativicutes class, Anaeroselena agilis gen. nov. sp. nov.</title>
        <authorList>
            <person name="Prokofeva M.I."/>
            <person name="Elcheninov A.G."/>
            <person name="Klyukina A."/>
            <person name="Kublanov I.V."/>
            <person name="Frolov E.N."/>
            <person name="Podosokorskaya O.A."/>
        </authorList>
    </citation>
    <scope>NUCLEOTIDE SEQUENCE [LARGE SCALE GENOMIC DNA]</scope>
    <source>
        <strain evidence="2 3">4137-cl</strain>
    </source>
</reference>
<feature type="compositionally biased region" description="Basic and acidic residues" evidence="1">
    <location>
        <begin position="147"/>
        <end position="161"/>
    </location>
</feature>
<dbReference type="Gene3D" id="1.20.1260.10">
    <property type="match status" value="1"/>
</dbReference>
<keyword evidence="2" id="KW-0167">Capsid protein</keyword>
<organism evidence="2 3">
    <name type="scientific">Anaeroselena agilis</name>
    <dbReference type="NCBI Taxonomy" id="3063788"/>
    <lineage>
        <taxon>Bacteria</taxon>
        <taxon>Bacillati</taxon>
        <taxon>Bacillota</taxon>
        <taxon>Negativicutes</taxon>
        <taxon>Acetonemataceae</taxon>
        <taxon>Anaeroselena</taxon>
    </lineage>
</organism>
<dbReference type="InterPro" id="IPR012851">
    <property type="entry name" value="Spore_coat_CotF-like"/>
</dbReference>
<evidence type="ECO:0000313" key="3">
    <source>
        <dbReference type="Proteomes" id="UP001254848"/>
    </source>
</evidence>
<protein>
    <submittedName>
        <fullName evidence="2">Spore coat protein</fullName>
    </submittedName>
</protein>
<sequence>MPNRPPSKANRNRLSDRDMLLDLLVTEKYMSHLYDHAIMEAAGDTVRDTFVALQHDEHDTAQILFDFMHQHGWYTTGANRQKSGRRLQEGQPLSGGRPQKVAQGGPQQPRFDSSYAVASGTRRLGQNFGKNRGHGQGNRQPAWNGRNEQRYYEHNPEWDYQ</sequence>
<proteinExistence type="predicted"/>
<accession>A0ABU3NYD4</accession>
<evidence type="ECO:0000256" key="1">
    <source>
        <dbReference type="SAM" id="MobiDB-lite"/>
    </source>
</evidence>
<gene>
    <name evidence="2" type="ORF">Q4T40_09305</name>
</gene>
<evidence type="ECO:0000313" key="2">
    <source>
        <dbReference type="EMBL" id="MDT8901435.1"/>
    </source>
</evidence>
<keyword evidence="2" id="KW-0946">Virion</keyword>
<feature type="region of interest" description="Disordered" evidence="1">
    <location>
        <begin position="76"/>
        <end position="161"/>
    </location>
</feature>
<dbReference type="EMBL" id="JAUOZS010000001">
    <property type="protein sequence ID" value="MDT8901435.1"/>
    <property type="molecule type" value="Genomic_DNA"/>
</dbReference>
<name>A0ABU3NYD4_9FIRM</name>
<dbReference type="InterPro" id="IPR012347">
    <property type="entry name" value="Ferritin-like"/>
</dbReference>